<dbReference type="SUPFAM" id="SSF51735">
    <property type="entry name" value="NAD(P)-binding Rossmann-fold domains"/>
    <property type="match status" value="1"/>
</dbReference>
<proteinExistence type="predicted"/>
<dbReference type="Gene3D" id="3.40.50.720">
    <property type="entry name" value="NAD(P)-binding Rossmann-like Domain"/>
    <property type="match status" value="1"/>
</dbReference>
<dbReference type="EMBL" id="CP012752">
    <property type="protein sequence ID" value="ALG10929.1"/>
    <property type="molecule type" value="Genomic_DNA"/>
</dbReference>
<dbReference type="InterPro" id="IPR036291">
    <property type="entry name" value="NAD(P)-bd_dom_sf"/>
</dbReference>
<organism evidence="2 3">
    <name type="scientific">Kibdelosporangium phytohabitans</name>
    <dbReference type="NCBI Taxonomy" id="860235"/>
    <lineage>
        <taxon>Bacteria</taxon>
        <taxon>Bacillati</taxon>
        <taxon>Actinomycetota</taxon>
        <taxon>Actinomycetes</taxon>
        <taxon>Pseudonocardiales</taxon>
        <taxon>Pseudonocardiaceae</taxon>
        <taxon>Kibdelosporangium</taxon>
    </lineage>
</organism>
<dbReference type="PANTHER" id="PTHR43245">
    <property type="entry name" value="BIFUNCTIONAL POLYMYXIN RESISTANCE PROTEIN ARNA"/>
    <property type="match status" value="1"/>
</dbReference>
<sequence length="348" mass="37851">MRVLVTGGAGFIGRQVVGNLVEAGHEVRVLDALIPGVHQSDVPPPMPDGVEFVHGDLRDAATVAAALRGIDVVSHQAAMVGRGREILDAPLYVGCNDLGTAILLTEMVSAGLRKLVLASSVVIYGDSRYVCPSHGIVRPHRRSREDLDAGRFEPRCPRCGEEVAGEAVEEHDPLDPPRNVYAVTKLAQEYLVSAWARETDGSVVALRYHNVYGPGMPYESPYSGVASVFRSAVDRGEAPQVYEDGGPKRDFIHVHDIARANMTVLDWDQPGFHPFNVASGEPRTIGELAAALAEATAAPAPRITGRYRIGDVRHIFASPQKLFDEFEWRPSMTFETGVKDFARSPMNH</sequence>
<dbReference type="PANTHER" id="PTHR43245:SF13">
    <property type="entry name" value="UDP-D-APIOSE_UDP-D-XYLOSE SYNTHASE 2"/>
    <property type="match status" value="1"/>
</dbReference>
<dbReference type="Pfam" id="PF01370">
    <property type="entry name" value="Epimerase"/>
    <property type="match status" value="2"/>
</dbReference>
<dbReference type="OrthoDB" id="9801785at2"/>
<evidence type="ECO:0000259" key="1">
    <source>
        <dbReference type="Pfam" id="PF01370"/>
    </source>
</evidence>
<protein>
    <submittedName>
        <fullName evidence="2">NAD-dependent dehydratase</fullName>
    </submittedName>
</protein>
<dbReference type="AlphaFoldDB" id="A0A0N9I4X2"/>
<name>A0A0N9I4X2_9PSEU</name>
<keyword evidence="3" id="KW-1185">Reference proteome</keyword>
<feature type="domain" description="NAD-dependent epimerase/dehydratase" evidence="1">
    <location>
        <begin position="3"/>
        <end position="129"/>
    </location>
</feature>
<reference evidence="2 3" key="1">
    <citation type="submission" date="2015-07" db="EMBL/GenBank/DDBJ databases">
        <title>Genome sequencing of Kibdelosporangium phytohabitans.</title>
        <authorList>
            <person name="Qin S."/>
            <person name="Xing K."/>
        </authorList>
    </citation>
    <scope>NUCLEOTIDE SEQUENCE [LARGE SCALE GENOMIC DNA]</scope>
    <source>
        <strain evidence="2 3">KLBMP1111</strain>
    </source>
</reference>
<evidence type="ECO:0000313" key="2">
    <source>
        <dbReference type="EMBL" id="ALG10929.1"/>
    </source>
</evidence>
<gene>
    <name evidence="2" type="ORF">AOZ06_32190</name>
</gene>
<dbReference type="RefSeq" id="WP_054292831.1">
    <property type="nucleotide sequence ID" value="NZ_CP012752.1"/>
</dbReference>
<evidence type="ECO:0000313" key="3">
    <source>
        <dbReference type="Proteomes" id="UP000063699"/>
    </source>
</evidence>
<dbReference type="InterPro" id="IPR001509">
    <property type="entry name" value="Epimerase_deHydtase"/>
</dbReference>
<accession>A0A0N9I4X2</accession>
<dbReference type="KEGG" id="kphy:AOZ06_32190"/>
<dbReference type="Proteomes" id="UP000063699">
    <property type="component" value="Chromosome"/>
</dbReference>
<feature type="domain" description="NAD-dependent epimerase/dehydratase" evidence="1">
    <location>
        <begin position="166"/>
        <end position="278"/>
    </location>
</feature>
<dbReference type="STRING" id="860235.AOZ06_32190"/>
<dbReference type="InterPro" id="IPR050177">
    <property type="entry name" value="Lipid_A_modif_metabolic_enz"/>
</dbReference>